<dbReference type="Proteomes" id="UP000663570">
    <property type="component" value="Chromosome"/>
</dbReference>
<keyword evidence="1" id="KW-0479">Metal-binding</keyword>
<name>A0ABX7M3X3_9RHOO</name>
<sequence length="128" mass="14161">MDPRRVRRVLIAATLFVALAPAFAAPRLRVLVQRAPLAGFTHYEAPRVWTQLRVGAPLSLQREPDNPHDRRAIAVSWQGQKLGYLPRAENDAVCAAMDAGTGIEARIGSLTDDADPRRRITIEVFVLP</sequence>
<feature type="chain" id="PRO_5045580539" evidence="3">
    <location>
        <begin position="25"/>
        <end position="128"/>
    </location>
</feature>
<dbReference type="InterPro" id="IPR014905">
    <property type="entry name" value="HIRAN"/>
</dbReference>
<proteinExistence type="predicted"/>
<organism evidence="5 6">
    <name type="scientific">Niveibacterium microcysteis</name>
    <dbReference type="NCBI Taxonomy" id="2811415"/>
    <lineage>
        <taxon>Bacteria</taxon>
        <taxon>Pseudomonadati</taxon>
        <taxon>Pseudomonadota</taxon>
        <taxon>Betaproteobacteria</taxon>
        <taxon>Rhodocyclales</taxon>
        <taxon>Rhodocyclaceae</taxon>
        <taxon>Niveibacterium</taxon>
    </lineage>
</organism>
<dbReference type="Gene3D" id="3.30.70.2330">
    <property type="match status" value="1"/>
</dbReference>
<evidence type="ECO:0000256" key="3">
    <source>
        <dbReference type="SAM" id="SignalP"/>
    </source>
</evidence>
<gene>
    <name evidence="5" type="ORF">JY500_16845</name>
</gene>
<evidence type="ECO:0000259" key="4">
    <source>
        <dbReference type="SMART" id="SM00910"/>
    </source>
</evidence>
<dbReference type="SMART" id="SM00910">
    <property type="entry name" value="HIRAN"/>
    <property type="match status" value="1"/>
</dbReference>
<feature type="signal peptide" evidence="3">
    <location>
        <begin position="1"/>
        <end position="24"/>
    </location>
</feature>
<dbReference type="RefSeq" id="WP_206253893.1">
    <property type="nucleotide sequence ID" value="NZ_CP071060.1"/>
</dbReference>
<evidence type="ECO:0000256" key="2">
    <source>
        <dbReference type="ARBA" id="ARBA00022801"/>
    </source>
</evidence>
<keyword evidence="6" id="KW-1185">Reference proteome</keyword>
<keyword evidence="3" id="KW-0732">Signal</keyword>
<feature type="domain" description="HIRAN" evidence="4">
    <location>
        <begin position="30"/>
        <end position="128"/>
    </location>
</feature>
<evidence type="ECO:0000256" key="1">
    <source>
        <dbReference type="ARBA" id="ARBA00022723"/>
    </source>
</evidence>
<evidence type="ECO:0000313" key="5">
    <source>
        <dbReference type="EMBL" id="QSI76124.1"/>
    </source>
</evidence>
<reference evidence="5 6" key="1">
    <citation type="submission" date="2021-02" db="EMBL/GenBank/DDBJ databases">
        <title>Niveibacterium changnyeongensis HC41.</title>
        <authorList>
            <person name="Kang M."/>
        </authorList>
    </citation>
    <scope>NUCLEOTIDE SEQUENCE [LARGE SCALE GENOMIC DNA]</scope>
    <source>
        <strain evidence="5 6">HC41</strain>
    </source>
</reference>
<evidence type="ECO:0000313" key="6">
    <source>
        <dbReference type="Proteomes" id="UP000663570"/>
    </source>
</evidence>
<keyword evidence="2" id="KW-0378">Hydrolase</keyword>
<dbReference type="EMBL" id="CP071060">
    <property type="protein sequence ID" value="QSI76124.1"/>
    <property type="molecule type" value="Genomic_DNA"/>
</dbReference>
<dbReference type="Pfam" id="PF08797">
    <property type="entry name" value="HIRAN"/>
    <property type="match status" value="1"/>
</dbReference>
<protein>
    <submittedName>
        <fullName evidence="5">HIRAN domain-containing protein</fullName>
    </submittedName>
</protein>
<accession>A0ABX7M3X3</accession>